<gene>
    <name evidence="2" type="ORF">KOW79_020225</name>
</gene>
<dbReference type="EMBL" id="JAHKSW010000025">
    <property type="protein sequence ID" value="KAG7316684.1"/>
    <property type="molecule type" value="Genomic_DNA"/>
</dbReference>
<dbReference type="AlphaFoldDB" id="A0A9D3SF69"/>
<protein>
    <submittedName>
        <fullName evidence="2">Uncharacterized protein</fullName>
    </submittedName>
</protein>
<feature type="compositionally biased region" description="Basic and acidic residues" evidence="1">
    <location>
        <begin position="39"/>
        <end position="59"/>
    </location>
</feature>
<name>A0A9D3SF69_9TELE</name>
<reference evidence="2 3" key="1">
    <citation type="submission" date="2021-06" db="EMBL/GenBank/DDBJ databases">
        <title>Chromosome-level genome assembly of the red-tail catfish (Hemibagrus wyckioides).</title>
        <authorList>
            <person name="Shao F."/>
        </authorList>
    </citation>
    <scope>NUCLEOTIDE SEQUENCE [LARGE SCALE GENOMIC DNA]</scope>
    <source>
        <strain evidence="2">EC202008001</strain>
        <tissue evidence="2">Blood</tissue>
    </source>
</reference>
<evidence type="ECO:0000256" key="1">
    <source>
        <dbReference type="SAM" id="MobiDB-lite"/>
    </source>
</evidence>
<dbReference type="Proteomes" id="UP000824219">
    <property type="component" value="Linkage Group LG25"/>
</dbReference>
<comment type="caution">
    <text evidence="2">The sequence shown here is derived from an EMBL/GenBank/DDBJ whole genome shotgun (WGS) entry which is preliminary data.</text>
</comment>
<evidence type="ECO:0000313" key="2">
    <source>
        <dbReference type="EMBL" id="KAG7316684.1"/>
    </source>
</evidence>
<feature type="region of interest" description="Disordered" evidence="1">
    <location>
        <begin position="1"/>
        <end position="70"/>
    </location>
</feature>
<sequence>MTLHKLSGTDEGAGSDPGSTESAYNPVEFKKTPLNFSADKLEKHRGDDFNQVIKHKEGNSARGSRSHGDD</sequence>
<keyword evidence="3" id="KW-1185">Reference proteome</keyword>
<accession>A0A9D3SF69</accession>
<organism evidence="2 3">
    <name type="scientific">Hemibagrus wyckioides</name>
    <dbReference type="NCBI Taxonomy" id="337641"/>
    <lineage>
        <taxon>Eukaryota</taxon>
        <taxon>Metazoa</taxon>
        <taxon>Chordata</taxon>
        <taxon>Craniata</taxon>
        <taxon>Vertebrata</taxon>
        <taxon>Euteleostomi</taxon>
        <taxon>Actinopterygii</taxon>
        <taxon>Neopterygii</taxon>
        <taxon>Teleostei</taxon>
        <taxon>Ostariophysi</taxon>
        <taxon>Siluriformes</taxon>
        <taxon>Bagridae</taxon>
        <taxon>Hemibagrus</taxon>
    </lineage>
</organism>
<evidence type="ECO:0000313" key="3">
    <source>
        <dbReference type="Proteomes" id="UP000824219"/>
    </source>
</evidence>
<proteinExistence type="predicted"/>